<keyword evidence="4" id="KW-0805">Transcription regulation</keyword>
<evidence type="ECO:0000256" key="3">
    <source>
        <dbReference type="ARBA" id="ARBA00022833"/>
    </source>
</evidence>
<dbReference type="AlphaFoldDB" id="A0A328FDS2"/>
<protein>
    <submittedName>
        <fullName evidence="9">Transcriptional repressor</fullName>
    </submittedName>
</protein>
<evidence type="ECO:0000313" key="10">
    <source>
        <dbReference type="Proteomes" id="UP000248798"/>
    </source>
</evidence>
<sequence length="145" mass="16506">MCIHCDYRKLFEDAGVASTPNRLRVLEIIGSNNFPLSAADIHETLERSAHINRVTVYRILDLLVEKQIVVRIATGGRAAYYGMAPNAQHPAHPHFYCTQCGRMDCLTPETVDIDFHAFENTFPGRIDKFELRIDGICRNCLKKKE</sequence>
<dbReference type="GO" id="GO:0008270">
    <property type="term" value="F:zinc ion binding"/>
    <property type="evidence" value="ECO:0007669"/>
    <property type="project" value="TreeGrafter"/>
</dbReference>
<feature type="binding site" evidence="7">
    <location>
        <position position="137"/>
    </location>
    <ligand>
        <name>Zn(2+)</name>
        <dbReference type="ChEBI" id="CHEBI:29105"/>
    </ligand>
</feature>
<dbReference type="GO" id="GO:0000976">
    <property type="term" value="F:transcription cis-regulatory region binding"/>
    <property type="evidence" value="ECO:0007669"/>
    <property type="project" value="TreeGrafter"/>
</dbReference>
<evidence type="ECO:0000313" key="9">
    <source>
        <dbReference type="EMBL" id="RAM01243.1"/>
    </source>
</evidence>
<evidence type="ECO:0000256" key="5">
    <source>
        <dbReference type="ARBA" id="ARBA00023125"/>
    </source>
</evidence>
<evidence type="ECO:0000256" key="6">
    <source>
        <dbReference type="ARBA" id="ARBA00023163"/>
    </source>
</evidence>
<feature type="binding site" evidence="7">
    <location>
        <position position="140"/>
    </location>
    <ligand>
        <name>Zn(2+)</name>
        <dbReference type="ChEBI" id="CHEBI:29105"/>
    </ligand>
</feature>
<dbReference type="InterPro" id="IPR036390">
    <property type="entry name" value="WH_DNA-bd_sf"/>
</dbReference>
<name>A0A328FDS2_9BACT</name>
<dbReference type="GO" id="GO:1900376">
    <property type="term" value="P:regulation of secondary metabolite biosynthetic process"/>
    <property type="evidence" value="ECO:0007669"/>
    <property type="project" value="TreeGrafter"/>
</dbReference>
<dbReference type="GO" id="GO:0003700">
    <property type="term" value="F:DNA-binding transcription factor activity"/>
    <property type="evidence" value="ECO:0007669"/>
    <property type="project" value="InterPro"/>
</dbReference>
<evidence type="ECO:0000313" key="11">
    <source>
        <dbReference type="Proteomes" id="UP000293902"/>
    </source>
</evidence>
<keyword evidence="3 7" id="KW-0862">Zinc</keyword>
<comment type="cofactor">
    <cofactor evidence="7">
        <name>Zn(2+)</name>
        <dbReference type="ChEBI" id="CHEBI:29105"/>
    </cofactor>
    <text evidence="7">Binds 1 zinc ion per subunit.</text>
</comment>
<gene>
    <name evidence="9" type="ORF">DO021_15015</name>
    <name evidence="8" type="ORF">EYB58_04510</name>
</gene>
<dbReference type="Gene3D" id="1.10.10.10">
    <property type="entry name" value="Winged helix-like DNA-binding domain superfamily/Winged helix DNA-binding domain"/>
    <property type="match status" value="1"/>
</dbReference>
<proteinExistence type="inferred from homology"/>
<evidence type="ECO:0000256" key="1">
    <source>
        <dbReference type="ARBA" id="ARBA00007957"/>
    </source>
</evidence>
<organism evidence="9 10">
    <name type="scientific">Desulfobacter hydrogenophilus</name>
    <dbReference type="NCBI Taxonomy" id="2291"/>
    <lineage>
        <taxon>Bacteria</taxon>
        <taxon>Pseudomonadati</taxon>
        <taxon>Thermodesulfobacteriota</taxon>
        <taxon>Desulfobacteria</taxon>
        <taxon>Desulfobacterales</taxon>
        <taxon>Desulfobacteraceae</taxon>
        <taxon>Desulfobacter</taxon>
    </lineage>
</organism>
<dbReference type="OrthoDB" id="8659436at2"/>
<dbReference type="EMBL" id="CP036313">
    <property type="protein sequence ID" value="QBH12247.1"/>
    <property type="molecule type" value="Genomic_DNA"/>
</dbReference>
<comment type="similarity">
    <text evidence="1">Belongs to the Fur family.</text>
</comment>
<dbReference type="Gene3D" id="3.30.1490.190">
    <property type="match status" value="1"/>
</dbReference>
<dbReference type="EMBL" id="QLNI01000030">
    <property type="protein sequence ID" value="RAM01243.1"/>
    <property type="molecule type" value="Genomic_DNA"/>
</dbReference>
<keyword evidence="6" id="KW-0804">Transcription</keyword>
<keyword evidence="11" id="KW-1185">Reference proteome</keyword>
<feature type="binding site" evidence="7">
    <location>
        <position position="100"/>
    </location>
    <ligand>
        <name>Zn(2+)</name>
        <dbReference type="ChEBI" id="CHEBI:29105"/>
    </ligand>
</feature>
<dbReference type="PANTHER" id="PTHR33202">
    <property type="entry name" value="ZINC UPTAKE REGULATION PROTEIN"/>
    <property type="match status" value="1"/>
</dbReference>
<dbReference type="SUPFAM" id="SSF46785">
    <property type="entry name" value="Winged helix' DNA-binding domain"/>
    <property type="match status" value="1"/>
</dbReference>
<feature type="binding site" evidence="7">
    <location>
        <position position="97"/>
    </location>
    <ligand>
        <name>Zn(2+)</name>
        <dbReference type="ChEBI" id="CHEBI:29105"/>
    </ligand>
</feature>
<accession>A0A328FDS2</accession>
<dbReference type="Proteomes" id="UP000293902">
    <property type="component" value="Chromosome"/>
</dbReference>
<evidence type="ECO:0000256" key="4">
    <source>
        <dbReference type="ARBA" id="ARBA00023015"/>
    </source>
</evidence>
<dbReference type="PANTHER" id="PTHR33202:SF7">
    <property type="entry name" value="FERRIC UPTAKE REGULATION PROTEIN"/>
    <property type="match status" value="1"/>
</dbReference>
<keyword evidence="7" id="KW-0479">Metal-binding</keyword>
<dbReference type="InterPro" id="IPR036388">
    <property type="entry name" value="WH-like_DNA-bd_sf"/>
</dbReference>
<evidence type="ECO:0000256" key="7">
    <source>
        <dbReference type="PIRSR" id="PIRSR602481-1"/>
    </source>
</evidence>
<dbReference type="InterPro" id="IPR002481">
    <property type="entry name" value="FUR"/>
</dbReference>
<reference evidence="9 10" key="1">
    <citation type="submission" date="2018-06" db="EMBL/GenBank/DDBJ databases">
        <title>Complete Genome Sequence of Desulfobacter hydrogenophilus (DSM3380).</title>
        <authorList>
            <person name="Marietou A."/>
            <person name="Schreiber L."/>
            <person name="Marshall I."/>
            <person name="Jorgensen B."/>
        </authorList>
    </citation>
    <scope>NUCLEOTIDE SEQUENCE [LARGE SCALE GENOMIC DNA]</scope>
    <source>
        <strain evidence="9 10">DSM 3380</strain>
    </source>
</reference>
<dbReference type="RefSeq" id="WP_111958117.1">
    <property type="nucleotide sequence ID" value="NZ_CP036313.1"/>
</dbReference>
<dbReference type="Pfam" id="PF01475">
    <property type="entry name" value="FUR"/>
    <property type="match status" value="1"/>
</dbReference>
<dbReference type="InterPro" id="IPR043135">
    <property type="entry name" value="Fur_C"/>
</dbReference>
<evidence type="ECO:0000256" key="2">
    <source>
        <dbReference type="ARBA" id="ARBA00022491"/>
    </source>
</evidence>
<keyword evidence="2" id="KW-0678">Repressor</keyword>
<evidence type="ECO:0000313" key="8">
    <source>
        <dbReference type="EMBL" id="QBH12247.1"/>
    </source>
</evidence>
<keyword evidence="5" id="KW-0238">DNA-binding</keyword>
<dbReference type="GO" id="GO:0045892">
    <property type="term" value="P:negative regulation of DNA-templated transcription"/>
    <property type="evidence" value="ECO:0007669"/>
    <property type="project" value="TreeGrafter"/>
</dbReference>
<dbReference type="Proteomes" id="UP000248798">
    <property type="component" value="Unassembled WGS sequence"/>
</dbReference>
<reference evidence="8 11" key="2">
    <citation type="submission" date="2019-02" db="EMBL/GenBank/DDBJ databases">
        <title>Complete genome sequence of Desulfobacter hydrogenophilus AcRS1.</title>
        <authorList>
            <person name="Marietou A."/>
            <person name="Lund M.B."/>
            <person name="Marshall I.P.G."/>
            <person name="Schreiber L."/>
            <person name="Jorgensen B."/>
        </authorList>
    </citation>
    <scope>NUCLEOTIDE SEQUENCE [LARGE SCALE GENOMIC DNA]</scope>
    <source>
        <strain evidence="8 11">AcRS1</strain>
    </source>
</reference>